<dbReference type="RefSeq" id="WP_152751841.1">
    <property type="nucleotide sequence ID" value="NZ_SPSE01000019.1"/>
</dbReference>
<dbReference type="Gene3D" id="3.40.50.300">
    <property type="entry name" value="P-loop containing nucleotide triphosphate hydrolases"/>
    <property type="match status" value="1"/>
</dbReference>
<dbReference type="PANTHER" id="PTHR37816">
    <property type="entry name" value="YALI0E33011P"/>
    <property type="match status" value="1"/>
</dbReference>
<protein>
    <recommendedName>
        <fullName evidence="3">ATP-binding cassette domain-containing protein</fullName>
    </recommendedName>
</protein>
<dbReference type="InterPro" id="IPR027417">
    <property type="entry name" value="P-loop_NTPase"/>
</dbReference>
<comment type="caution">
    <text evidence="1">The sequence shown here is derived from an EMBL/GenBank/DDBJ whole genome shotgun (WGS) entry which is preliminary data.</text>
</comment>
<accession>A0A5N7IZW9</accession>
<sequence>MNIFGYNRIMIVGNNGSGKSFLAKKLALIAELPLVHLDIEFWRPNWGMPSKDEWKKGNMELILKKMDY</sequence>
<name>A0A5N7IZW9_9CLOT</name>
<evidence type="ECO:0000313" key="1">
    <source>
        <dbReference type="EMBL" id="MPQ62021.1"/>
    </source>
</evidence>
<dbReference type="PANTHER" id="PTHR37816:SF1">
    <property type="entry name" value="TOXIN"/>
    <property type="match status" value="1"/>
</dbReference>
<reference evidence="1 2" key="1">
    <citation type="journal article" date="2019" name="Lett. Appl. Microbiol.">
        <title>A case of 'blown pack' spoilage of vacuum-packaged pork likely associated with Clostridium estertheticum in Canada.</title>
        <authorList>
            <person name="Zhang P."/>
            <person name="Ward P."/>
            <person name="McMullen L.M."/>
            <person name="Yang X."/>
        </authorList>
    </citation>
    <scope>NUCLEOTIDE SEQUENCE [LARGE SCALE GENOMIC DNA]</scope>
    <source>
        <strain evidence="1 2">MA19</strain>
    </source>
</reference>
<evidence type="ECO:0008006" key="3">
    <source>
        <dbReference type="Google" id="ProtNLM"/>
    </source>
</evidence>
<proteinExistence type="predicted"/>
<evidence type="ECO:0000313" key="2">
    <source>
        <dbReference type="Proteomes" id="UP000342249"/>
    </source>
</evidence>
<dbReference type="SUPFAM" id="SSF52540">
    <property type="entry name" value="P-loop containing nucleoside triphosphate hydrolases"/>
    <property type="match status" value="1"/>
</dbReference>
<dbReference type="Proteomes" id="UP000342249">
    <property type="component" value="Unassembled WGS sequence"/>
</dbReference>
<dbReference type="InterPro" id="IPR052922">
    <property type="entry name" value="Cytidylate_Kinase-2"/>
</dbReference>
<gene>
    <name evidence="1" type="ORF">E4V82_07840</name>
</gene>
<dbReference type="AlphaFoldDB" id="A0A5N7IZW9"/>
<organism evidence="1 2">
    <name type="scientific">Clostridium estertheticum</name>
    <dbReference type="NCBI Taxonomy" id="238834"/>
    <lineage>
        <taxon>Bacteria</taxon>
        <taxon>Bacillati</taxon>
        <taxon>Bacillota</taxon>
        <taxon>Clostridia</taxon>
        <taxon>Eubacteriales</taxon>
        <taxon>Clostridiaceae</taxon>
        <taxon>Clostridium</taxon>
    </lineage>
</organism>
<dbReference type="EMBL" id="SPSF01000017">
    <property type="protein sequence ID" value="MPQ62021.1"/>
    <property type="molecule type" value="Genomic_DNA"/>
</dbReference>